<evidence type="ECO:0000259" key="2">
    <source>
        <dbReference type="Pfam" id="PF00248"/>
    </source>
</evidence>
<gene>
    <name evidence="3" type="ORF">F5Z01DRAFT_671453</name>
</gene>
<dbReference type="PANTHER" id="PTHR43625">
    <property type="entry name" value="AFLATOXIN B1 ALDEHYDE REDUCTASE"/>
    <property type="match status" value="1"/>
</dbReference>
<dbReference type="Gene3D" id="3.20.20.100">
    <property type="entry name" value="NADP-dependent oxidoreductase domain"/>
    <property type="match status" value="1"/>
</dbReference>
<dbReference type="OrthoDB" id="37537at2759"/>
<dbReference type="AlphaFoldDB" id="A0A9P7ZRZ0"/>
<evidence type="ECO:0000256" key="1">
    <source>
        <dbReference type="ARBA" id="ARBA00023002"/>
    </source>
</evidence>
<dbReference type="GO" id="GO:0016491">
    <property type="term" value="F:oxidoreductase activity"/>
    <property type="evidence" value="ECO:0007669"/>
    <property type="project" value="UniProtKB-KW"/>
</dbReference>
<evidence type="ECO:0000313" key="4">
    <source>
        <dbReference type="Proteomes" id="UP000887229"/>
    </source>
</evidence>
<dbReference type="RefSeq" id="XP_046120930.1">
    <property type="nucleotide sequence ID" value="XM_046264699.1"/>
</dbReference>
<dbReference type="InterPro" id="IPR036812">
    <property type="entry name" value="NAD(P)_OxRdtase_dom_sf"/>
</dbReference>
<dbReference type="GeneID" id="70295602"/>
<dbReference type="EMBL" id="MU251246">
    <property type="protein sequence ID" value="KAG9257006.1"/>
    <property type="molecule type" value="Genomic_DNA"/>
</dbReference>
<dbReference type="GO" id="GO:0005737">
    <property type="term" value="C:cytoplasm"/>
    <property type="evidence" value="ECO:0007669"/>
    <property type="project" value="TreeGrafter"/>
</dbReference>
<name>A0A9P7ZRZ0_9HYPO</name>
<feature type="domain" description="NADP-dependent oxidoreductase" evidence="2">
    <location>
        <begin position="11"/>
        <end position="305"/>
    </location>
</feature>
<dbReference type="Proteomes" id="UP000887229">
    <property type="component" value="Unassembled WGS sequence"/>
</dbReference>
<evidence type="ECO:0000313" key="3">
    <source>
        <dbReference type="EMBL" id="KAG9257006.1"/>
    </source>
</evidence>
<dbReference type="InterPro" id="IPR023210">
    <property type="entry name" value="NADP_OxRdtase_dom"/>
</dbReference>
<keyword evidence="4" id="KW-1185">Reference proteome</keyword>
<dbReference type="InterPro" id="IPR050791">
    <property type="entry name" value="Aldo-Keto_reductase"/>
</dbReference>
<dbReference type="Pfam" id="PF00248">
    <property type="entry name" value="Aldo_ket_red"/>
    <property type="match status" value="1"/>
</dbReference>
<sequence length="325" mass="35197">MSPPTANTPVATGLMRLASLPSEEDALAAIKTSIDNGSTYLNAAEFYGPPTYGSLYFLARYLERHPKDAGKITLNVKGALNTSTFMPDAAPDKTRQSIENCLRLLEGRVKIHQFAPARVDPEHDILDTLGVVDEYVQAGKIGAIGLSEASETTLRRVASKYKVATLEIEFSLFRTDPLSNGLLAACAELGVTVLAYSPLGKGLLGGQFKKVEDIPENDMRRHFPQFSADNLAKNLELVHAVEELAQKKGCTAGQIAIGWILDVAKRPGMPTIHPLQGSSNPSRIKENLAVVDLSAEEVAQIDEILKTFVGAGSRYPEHLMTVVEK</sequence>
<accession>A0A9P7ZRZ0</accession>
<dbReference type="PANTHER" id="PTHR43625:SF78">
    <property type="entry name" value="PYRIDOXAL REDUCTASE-RELATED"/>
    <property type="match status" value="1"/>
</dbReference>
<dbReference type="CDD" id="cd19077">
    <property type="entry name" value="AKR_AKR8A1-2"/>
    <property type="match status" value="1"/>
</dbReference>
<proteinExistence type="predicted"/>
<organism evidence="3 4">
    <name type="scientific">Emericellopsis atlantica</name>
    <dbReference type="NCBI Taxonomy" id="2614577"/>
    <lineage>
        <taxon>Eukaryota</taxon>
        <taxon>Fungi</taxon>
        <taxon>Dikarya</taxon>
        <taxon>Ascomycota</taxon>
        <taxon>Pezizomycotina</taxon>
        <taxon>Sordariomycetes</taxon>
        <taxon>Hypocreomycetidae</taxon>
        <taxon>Hypocreales</taxon>
        <taxon>Bionectriaceae</taxon>
        <taxon>Emericellopsis</taxon>
    </lineage>
</organism>
<keyword evidence="1" id="KW-0560">Oxidoreductase</keyword>
<reference evidence="3" key="1">
    <citation type="journal article" date="2021" name="IMA Fungus">
        <title>Genomic characterization of three marine fungi, including Emericellopsis atlantica sp. nov. with signatures of a generalist lifestyle and marine biomass degradation.</title>
        <authorList>
            <person name="Hagestad O.C."/>
            <person name="Hou L."/>
            <person name="Andersen J.H."/>
            <person name="Hansen E.H."/>
            <person name="Altermark B."/>
            <person name="Li C."/>
            <person name="Kuhnert E."/>
            <person name="Cox R.J."/>
            <person name="Crous P.W."/>
            <person name="Spatafora J.W."/>
            <person name="Lail K."/>
            <person name="Amirebrahimi M."/>
            <person name="Lipzen A."/>
            <person name="Pangilinan J."/>
            <person name="Andreopoulos W."/>
            <person name="Hayes R.D."/>
            <person name="Ng V."/>
            <person name="Grigoriev I.V."/>
            <person name="Jackson S.A."/>
            <person name="Sutton T.D.S."/>
            <person name="Dobson A.D.W."/>
            <person name="Rama T."/>
        </authorList>
    </citation>
    <scope>NUCLEOTIDE SEQUENCE</scope>
    <source>
        <strain evidence="3">TS7</strain>
    </source>
</reference>
<protein>
    <submittedName>
        <fullName evidence="3">NADP-dependent oxidoreductase domain-containing protein</fullName>
    </submittedName>
</protein>
<comment type="caution">
    <text evidence="3">The sequence shown here is derived from an EMBL/GenBank/DDBJ whole genome shotgun (WGS) entry which is preliminary data.</text>
</comment>
<dbReference type="SUPFAM" id="SSF51430">
    <property type="entry name" value="NAD(P)-linked oxidoreductase"/>
    <property type="match status" value="1"/>
</dbReference>